<organism evidence="8 9">
    <name type="scientific">Calicophoron daubneyi</name>
    <name type="common">Rumen fluke</name>
    <name type="synonym">Paramphistomum daubneyi</name>
    <dbReference type="NCBI Taxonomy" id="300641"/>
    <lineage>
        <taxon>Eukaryota</taxon>
        <taxon>Metazoa</taxon>
        <taxon>Spiralia</taxon>
        <taxon>Lophotrochozoa</taxon>
        <taxon>Platyhelminthes</taxon>
        <taxon>Trematoda</taxon>
        <taxon>Digenea</taxon>
        <taxon>Plagiorchiida</taxon>
        <taxon>Pronocephalata</taxon>
        <taxon>Paramphistomoidea</taxon>
        <taxon>Paramphistomidae</taxon>
        <taxon>Calicophoron</taxon>
    </lineage>
</organism>
<keyword evidence="2" id="KW-0805">Transcription regulation</keyword>
<keyword evidence="1" id="KW-0217">Developmental protein</keyword>
<dbReference type="PROSITE" id="PS50807">
    <property type="entry name" value="GCM"/>
    <property type="match status" value="1"/>
</dbReference>
<keyword evidence="4" id="KW-0804">Transcription</keyword>
<dbReference type="Gene3D" id="2.20.25.670">
    <property type="entry name" value="GCM domain, large subdomain"/>
    <property type="match status" value="1"/>
</dbReference>
<evidence type="ECO:0000256" key="4">
    <source>
        <dbReference type="ARBA" id="ARBA00023163"/>
    </source>
</evidence>
<dbReference type="InterPro" id="IPR039791">
    <property type="entry name" value="GCM"/>
</dbReference>
<evidence type="ECO:0000256" key="3">
    <source>
        <dbReference type="ARBA" id="ARBA00023125"/>
    </source>
</evidence>
<feature type="compositionally biased region" description="Low complexity" evidence="6">
    <location>
        <begin position="810"/>
        <end position="835"/>
    </location>
</feature>
<comment type="caution">
    <text evidence="8">The sequence shown here is derived from an EMBL/GenBank/DDBJ whole genome shotgun (WGS) entry which is preliminary data.</text>
</comment>
<sequence>MEVCDASSAAQCFASRPYLKQPYDLSTTIQTNAGRHVYASNPYPIPVDHQITQPPSTAPFSNLTYPRSFQYAGTDANAYSQKLSSFQDELVRPAIYNPHLYGDAPLHGSDLYPCPNLAGFGCSGSINKNAETTAHAPSFFTQLKSLNFIPCELQKESAQWSNASPSPVQTVGKRVNDTVVSLNGFASSEKLDRRTPSTEMLMQRVHTLSQWDVNDPKLPKIRQFDVFTMWPQGHCRFAYQKSASDGARRHASGWAMRNTNNHNAQILKKSCLGVLLCTAKGCSLAMRPAICDKARRRQEGRPCCMPNCTGRIYNQPCRGHGGYPVTHFWREHGDTVYFQAKGAHDHIKPDLKPVRDTAARRRRQMQLEKFQQNRTVHSVNDLIESELKSTRIRDHDKPLPMARKRPADQVLLKDSCISMLHPSSPVGGKQNIPNPANEWKPAGHSQVKPDPLTYSPGETNCTCPSIRGGEMFSSPAKMQKAEPIFPSSLAVGTSMISDQRSQNYMGSVPSTSSSILGAAYLAASECSSPKALTGDGITVQSCAQSFSPFNPLSPFSWSINNSLSRPTAAGFECSRLAAGSDYQTAMNSMNQQHNFMKEMYGELRNEGASENLFIHKARLSTSLQANITPASLYKQQMIPAVTQQVNVAGTTGGNSESTSGGLNASWSTPSPPTGGSSSLFGGEFRALQSGVDDSNPQNPERKEPTMPDSAQTVSNGWRIDNYAASLRHLDSSPTQPNMNGYVLSTPNQPYGLQFLSSSMNSPDKIVTPSALMSSSTPLSNTQSANRMAAQLTQSAAYPVGYITPIPFHLSSSDSRSSTRTDSSSTSVSRGSNHLV</sequence>
<feature type="region of interest" description="Disordered" evidence="6">
    <location>
        <begin position="808"/>
        <end position="835"/>
    </location>
</feature>
<keyword evidence="5" id="KW-0539">Nucleus</keyword>
<dbReference type="PANTHER" id="PTHR12414">
    <property type="entry name" value="GLIAL CELLS MISSING RELATED/GLIDE"/>
    <property type="match status" value="1"/>
</dbReference>
<keyword evidence="3" id="KW-0238">DNA-binding</keyword>
<dbReference type="GO" id="GO:0042063">
    <property type="term" value="P:gliogenesis"/>
    <property type="evidence" value="ECO:0007669"/>
    <property type="project" value="TreeGrafter"/>
</dbReference>
<dbReference type="AlphaFoldDB" id="A0AAV2TZ63"/>
<dbReference type="GO" id="GO:0001228">
    <property type="term" value="F:DNA-binding transcription activator activity, RNA polymerase II-specific"/>
    <property type="evidence" value="ECO:0007669"/>
    <property type="project" value="InterPro"/>
</dbReference>
<evidence type="ECO:0000313" key="9">
    <source>
        <dbReference type="Proteomes" id="UP001497525"/>
    </source>
</evidence>
<dbReference type="Pfam" id="PF03615">
    <property type="entry name" value="GCM"/>
    <property type="match status" value="1"/>
</dbReference>
<evidence type="ECO:0000256" key="6">
    <source>
        <dbReference type="SAM" id="MobiDB-lite"/>
    </source>
</evidence>
<dbReference type="SUPFAM" id="SSF90073">
    <property type="entry name" value="GCM domain"/>
    <property type="match status" value="1"/>
</dbReference>
<evidence type="ECO:0000256" key="2">
    <source>
        <dbReference type="ARBA" id="ARBA00023015"/>
    </source>
</evidence>
<dbReference type="InterPro" id="IPR043021">
    <property type="entry name" value="GCM_small"/>
</dbReference>
<protein>
    <recommendedName>
        <fullName evidence="7">GCM domain-containing protein</fullName>
    </recommendedName>
</protein>
<evidence type="ECO:0000256" key="1">
    <source>
        <dbReference type="ARBA" id="ARBA00022473"/>
    </source>
</evidence>
<dbReference type="InterPro" id="IPR043020">
    <property type="entry name" value="GCM_large"/>
</dbReference>
<gene>
    <name evidence="8" type="ORF">CDAUBV1_LOCUS17608</name>
</gene>
<reference evidence="8" key="1">
    <citation type="submission" date="2024-06" db="EMBL/GenBank/DDBJ databases">
        <authorList>
            <person name="Liu X."/>
            <person name="Lenzi L."/>
            <person name="Haldenby T S."/>
            <person name="Uol C."/>
        </authorList>
    </citation>
    <scope>NUCLEOTIDE SEQUENCE</scope>
</reference>
<dbReference type="PANTHER" id="PTHR12414:SF8">
    <property type="entry name" value="TRANSCRIPTION FACTOR GLIAL CELLS MISSING-RELATED"/>
    <property type="match status" value="1"/>
</dbReference>
<evidence type="ECO:0000259" key="7">
    <source>
        <dbReference type="PROSITE" id="PS50807"/>
    </source>
</evidence>
<dbReference type="Gene3D" id="3.30.70.3530">
    <property type="entry name" value="GCM motif"/>
    <property type="match status" value="1"/>
</dbReference>
<feature type="region of interest" description="Disordered" evidence="6">
    <location>
        <begin position="649"/>
        <end position="713"/>
    </location>
</feature>
<evidence type="ECO:0000313" key="8">
    <source>
        <dbReference type="EMBL" id="CAL5142376.1"/>
    </source>
</evidence>
<dbReference type="GO" id="GO:0000978">
    <property type="term" value="F:RNA polymerase II cis-regulatory region sequence-specific DNA binding"/>
    <property type="evidence" value="ECO:0007669"/>
    <property type="project" value="TreeGrafter"/>
</dbReference>
<proteinExistence type="predicted"/>
<dbReference type="InterPro" id="IPR003902">
    <property type="entry name" value="Tscrpt_reg_GCM"/>
</dbReference>
<dbReference type="Proteomes" id="UP001497525">
    <property type="component" value="Unassembled WGS sequence"/>
</dbReference>
<dbReference type="GO" id="GO:0005634">
    <property type="term" value="C:nucleus"/>
    <property type="evidence" value="ECO:0007669"/>
    <property type="project" value="TreeGrafter"/>
</dbReference>
<evidence type="ECO:0000256" key="5">
    <source>
        <dbReference type="ARBA" id="ARBA00023242"/>
    </source>
</evidence>
<dbReference type="InterPro" id="IPR036115">
    <property type="entry name" value="GCM_dom_sf"/>
</dbReference>
<accession>A0AAV2TZ63</accession>
<name>A0AAV2TZ63_CALDB</name>
<feature type="domain" description="GCM" evidence="7">
    <location>
        <begin position="209"/>
        <end position="365"/>
    </location>
</feature>
<dbReference type="EMBL" id="CAXLJL010001033">
    <property type="protein sequence ID" value="CAL5142376.1"/>
    <property type="molecule type" value="Genomic_DNA"/>
</dbReference>